<dbReference type="OrthoDB" id="5970083at2759"/>
<accession>A0A284RU44</accession>
<dbReference type="GO" id="GO:0001405">
    <property type="term" value="C:PAM complex, Tim23 associated import motor"/>
    <property type="evidence" value="ECO:0007669"/>
    <property type="project" value="UniProtKB-UniRule"/>
</dbReference>
<dbReference type="EMBL" id="FUEG01000016">
    <property type="protein sequence ID" value="SJL12232.1"/>
    <property type="molecule type" value="Genomic_DNA"/>
</dbReference>
<organism evidence="13 14">
    <name type="scientific">Armillaria ostoyae</name>
    <name type="common">Armillaria root rot fungus</name>
    <dbReference type="NCBI Taxonomy" id="47428"/>
    <lineage>
        <taxon>Eukaryota</taxon>
        <taxon>Fungi</taxon>
        <taxon>Dikarya</taxon>
        <taxon>Basidiomycota</taxon>
        <taxon>Agaricomycotina</taxon>
        <taxon>Agaricomycetes</taxon>
        <taxon>Agaricomycetidae</taxon>
        <taxon>Agaricales</taxon>
        <taxon>Marasmiineae</taxon>
        <taxon>Physalacriaceae</taxon>
        <taxon>Armillaria</taxon>
    </lineage>
</organism>
<evidence type="ECO:0000313" key="13">
    <source>
        <dbReference type="EMBL" id="SJL12232.1"/>
    </source>
</evidence>
<evidence type="ECO:0000256" key="6">
    <source>
        <dbReference type="ARBA" id="ARBA00022927"/>
    </source>
</evidence>
<feature type="transmembrane region" description="Helical" evidence="12">
    <location>
        <begin position="85"/>
        <end position="104"/>
    </location>
</feature>
<keyword evidence="11 12" id="KW-0472">Membrane</keyword>
<keyword evidence="14" id="KW-1185">Reference proteome</keyword>
<dbReference type="AlphaFoldDB" id="A0A284RU44"/>
<name>A0A284RU44_ARMOS</name>
<evidence type="ECO:0000256" key="1">
    <source>
        <dbReference type="ARBA" id="ARBA00004448"/>
    </source>
</evidence>
<keyword evidence="10 12" id="KW-0496">Mitochondrion</keyword>
<keyword evidence="8 12" id="KW-1133">Transmembrane helix</keyword>
<evidence type="ECO:0000313" key="14">
    <source>
        <dbReference type="Proteomes" id="UP000219338"/>
    </source>
</evidence>
<evidence type="ECO:0000256" key="2">
    <source>
        <dbReference type="ARBA" id="ARBA00006837"/>
    </source>
</evidence>
<dbReference type="GO" id="GO:0030150">
    <property type="term" value="P:protein import into mitochondrial matrix"/>
    <property type="evidence" value="ECO:0007669"/>
    <property type="project" value="UniProtKB-UniRule"/>
</dbReference>
<evidence type="ECO:0000256" key="7">
    <source>
        <dbReference type="ARBA" id="ARBA00022946"/>
    </source>
</evidence>
<evidence type="ECO:0000256" key="12">
    <source>
        <dbReference type="RuleBase" id="RU367146"/>
    </source>
</evidence>
<dbReference type="InterPro" id="IPR013875">
    <property type="entry name" value="Pam17"/>
</dbReference>
<feature type="transmembrane region" description="Helical" evidence="12">
    <location>
        <begin position="119"/>
        <end position="145"/>
    </location>
</feature>
<keyword evidence="3 12" id="KW-0813">Transport</keyword>
<proteinExistence type="inferred from homology"/>
<evidence type="ECO:0000256" key="5">
    <source>
        <dbReference type="ARBA" id="ARBA00022792"/>
    </source>
</evidence>
<gene>
    <name evidence="13" type="ORF">ARMOST_15654</name>
</gene>
<comment type="subunit">
    <text evidence="12">Component of the PAM complex.</text>
</comment>
<protein>
    <recommendedName>
        <fullName evidence="12">Presequence translocated-associated motor subunit PAM17</fullName>
    </recommendedName>
</protein>
<dbReference type="Proteomes" id="UP000219338">
    <property type="component" value="Unassembled WGS sequence"/>
</dbReference>
<keyword evidence="9 12" id="KW-0811">Translocation</keyword>
<dbReference type="STRING" id="47428.A0A284RU44"/>
<comment type="function">
    <text evidence="12">Component of the PAM complex, a complex required for the translocation of transit peptide-containing proteins from the inner membrane into the mitochondrial matrix in an ATP-dependent manner.</text>
</comment>
<evidence type="ECO:0000256" key="9">
    <source>
        <dbReference type="ARBA" id="ARBA00023010"/>
    </source>
</evidence>
<comment type="similarity">
    <text evidence="2 12">Belongs to the PAM17 family.</text>
</comment>
<reference evidence="14" key="1">
    <citation type="journal article" date="2017" name="Nat. Ecol. Evol.">
        <title>Genome expansion and lineage-specific genetic innovations in the forest pathogenic fungi Armillaria.</title>
        <authorList>
            <person name="Sipos G."/>
            <person name="Prasanna A.N."/>
            <person name="Walter M.C."/>
            <person name="O'Connor E."/>
            <person name="Balint B."/>
            <person name="Krizsan K."/>
            <person name="Kiss B."/>
            <person name="Hess J."/>
            <person name="Varga T."/>
            <person name="Slot J."/>
            <person name="Riley R."/>
            <person name="Boka B."/>
            <person name="Rigling D."/>
            <person name="Barry K."/>
            <person name="Lee J."/>
            <person name="Mihaltcheva S."/>
            <person name="LaButti K."/>
            <person name="Lipzen A."/>
            <person name="Waldron R."/>
            <person name="Moloney N.M."/>
            <person name="Sperisen C."/>
            <person name="Kredics L."/>
            <person name="Vagvoelgyi C."/>
            <person name="Patrignani A."/>
            <person name="Fitzpatrick D."/>
            <person name="Nagy I."/>
            <person name="Doyle S."/>
            <person name="Anderson J.B."/>
            <person name="Grigoriev I.V."/>
            <person name="Gueldener U."/>
            <person name="Muensterkoetter M."/>
            <person name="Nagy L.G."/>
        </authorList>
    </citation>
    <scope>NUCLEOTIDE SEQUENCE [LARGE SCALE GENOMIC DNA]</scope>
    <source>
        <strain evidence="14">C18/9</strain>
    </source>
</reference>
<evidence type="ECO:0000256" key="10">
    <source>
        <dbReference type="ARBA" id="ARBA00023128"/>
    </source>
</evidence>
<evidence type="ECO:0000256" key="8">
    <source>
        <dbReference type="ARBA" id="ARBA00022989"/>
    </source>
</evidence>
<keyword evidence="6 12" id="KW-0653">Protein transport</keyword>
<evidence type="ECO:0000256" key="4">
    <source>
        <dbReference type="ARBA" id="ARBA00022692"/>
    </source>
</evidence>
<dbReference type="Pfam" id="PF08566">
    <property type="entry name" value="Pam17"/>
    <property type="match status" value="1"/>
</dbReference>
<sequence length="216" mass="24404">MPLVCASPLKIAVLGLPPPLLILRLSNMDRCTRMFTHSFRTSSARIQTTARPMFSRCQTTLSEAKALNWAEYLALRGSRHKWQTAMTIPSCALGLFGGAAYFGSLDTDPMKPIWGIDPFIFYGACTAACMGVGYIVGPTLGSALWRIVYRRSARLVDARDREFYQRIAKNRVDASLQSPTSPVPDYYGERVGSLRQYRRWLRDQGKYKRKVLLPEE</sequence>
<keyword evidence="7" id="KW-0809">Transit peptide</keyword>
<dbReference type="PANTHER" id="PTHR28021:SF1">
    <property type="entry name" value="PRESEQUENCE TRANSLOCATED-ASSOCIATED MOTOR SUBUNIT PAM17, MITOCHONDRIAL"/>
    <property type="match status" value="1"/>
</dbReference>
<keyword evidence="4 12" id="KW-0812">Transmembrane</keyword>
<comment type="subcellular location">
    <subcellularLocation>
        <location evidence="1 12">Mitochondrion inner membrane</location>
        <topology evidence="1 12">Multi-pass membrane protein</topology>
    </subcellularLocation>
</comment>
<dbReference type="OMA" id="MIFGFDP"/>
<evidence type="ECO:0000256" key="11">
    <source>
        <dbReference type="ARBA" id="ARBA00023136"/>
    </source>
</evidence>
<evidence type="ECO:0000256" key="3">
    <source>
        <dbReference type="ARBA" id="ARBA00022448"/>
    </source>
</evidence>
<keyword evidence="5 12" id="KW-0999">Mitochondrion inner membrane</keyword>
<dbReference type="PANTHER" id="PTHR28021">
    <property type="entry name" value="PRESEQUENCE TRANSLOCATED-ASSOCIATED MOTOR SUBUNIT PAM17, MITOCHONDRIAL"/>
    <property type="match status" value="1"/>
</dbReference>